<dbReference type="InterPro" id="IPR050893">
    <property type="entry name" value="Sugar_PTS"/>
</dbReference>
<keyword evidence="5" id="KW-0762">Sugar transport</keyword>
<proteinExistence type="predicted"/>
<dbReference type="InterPro" id="IPR002178">
    <property type="entry name" value="PTS_EIIA_type-2_dom"/>
</dbReference>
<dbReference type="GO" id="GO:0090563">
    <property type="term" value="F:protein-phosphocysteine-sugar phosphotransferase activity"/>
    <property type="evidence" value="ECO:0007669"/>
    <property type="project" value="TreeGrafter"/>
</dbReference>
<dbReference type="HOGENOM" id="CLU_072531_3_0_9"/>
<dbReference type="GO" id="GO:0016301">
    <property type="term" value="F:kinase activity"/>
    <property type="evidence" value="ECO:0007669"/>
    <property type="project" value="UniProtKB-KW"/>
</dbReference>
<dbReference type="GO" id="GO:0009401">
    <property type="term" value="P:phosphoenolpyruvate-dependent sugar phosphotransferase system"/>
    <property type="evidence" value="ECO:0007669"/>
    <property type="project" value="UniProtKB-KW"/>
</dbReference>
<organism evidence="13 14">
    <name type="scientific">Eubacterium ramulus ATCC 29099</name>
    <dbReference type="NCBI Taxonomy" id="1256908"/>
    <lineage>
        <taxon>Bacteria</taxon>
        <taxon>Bacillati</taxon>
        <taxon>Bacillota</taxon>
        <taxon>Clostridia</taxon>
        <taxon>Eubacteriales</taxon>
        <taxon>Eubacteriaceae</taxon>
        <taxon>Eubacterium</taxon>
    </lineage>
</organism>
<keyword evidence="14" id="KW-1185">Reference proteome</keyword>
<dbReference type="RefSeq" id="WP_021737580.1">
    <property type="nucleotide sequence ID" value="NZ_KI271075.1"/>
</dbReference>
<dbReference type="InterPro" id="IPR016152">
    <property type="entry name" value="PTrfase/Anion_transptr"/>
</dbReference>
<keyword evidence="8" id="KW-0418">Kinase</keyword>
<dbReference type="eggNOG" id="COG4668">
    <property type="taxonomic scope" value="Bacteria"/>
</dbReference>
<dbReference type="PROSITE" id="PS00372">
    <property type="entry name" value="PTS_EIIA_TYPE_2_HIS"/>
    <property type="match status" value="1"/>
</dbReference>
<evidence type="ECO:0000313" key="14">
    <source>
        <dbReference type="Proteomes" id="UP000016608"/>
    </source>
</evidence>
<comment type="caution">
    <text evidence="13">The sequence shown here is derived from an EMBL/GenBank/DDBJ whole genome shotgun (WGS) entry which is preliminary data.</text>
</comment>
<dbReference type="Pfam" id="PF00359">
    <property type="entry name" value="PTS_EIIA_2"/>
    <property type="match status" value="1"/>
</dbReference>
<sequence>MVKEGIRLGQAPVSKEEAIQAAGELLHELGYVDESYVDAMQEREKLITTYMGMGVAIPHGTSQAKGTVKKTGIVFLQYPQGVDFGDEKAQLVFGIAGIGEEHLNLLAKICEALEDEEVLEKMKTTDDLDWVMERLS</sequence>
<evidence type="ECO:0000256" key="9">
    <source>
        <dbReference type="ARBA" id="ARBA00029908"/>
    </source>
</evidence>
<dbReference type="GeneID" id="93181374"/>
<evidence type="ECO:0000256" key="5">
    <source>
        <dbReference type="ARBA" id="ARBA00022597"/>
    </source>
</evidence>
<evidence type="ECO:0000256" key="1">
    <source>
        <dbReference type="ARBA" id="ARBA00002434"/>
    </source>
</evidence>
<comment type="function">
    <text evidence="1">The phosphoenolpyruvate-dependent sugar phosphotransferase system (sugar PTS), a major carbohydrate active transport system, catalyzes the phosphorylation of incoming sugar substrates concomitantly with their translocation across the cell membrane. The enzyme II CmtAB PTS system is involved in D-mannitol transport.</text>
</comment>
<evidence type="ECO:0000256" key="2">
    <source>
        <dbReference type="ARBA" id="ARBA00014783"/>
    </source>
</evidence>
<dbReference type="PANTHER" id="PTHR30181:SF2">
    <property type="entry name" value="PTS SYSTEM MANNITOL-SPECIFIC EIICBA COMPONENT"/>
    <property type="match status" value="1"/>
</dbReference>
<evidence type="ECO:0000256" key="4">
    <source>
        <dbReference type="ARBA" id="ARBA00022553"/>
    </source>
</evidence>
<reference evidence="13 14" key="1">
    <citation type="submission" date="2013-06" db="EMBL/GenBank/DDBJ databases">
        <authorList>
            <person name="Weinstock G."/>
            <person name="Sodergren E."/>
            <person name="Lobos E.A."/>
            <person name="Fulton L."/>
            <person name="Fulton R."/>
            <person name="Courtney L."/>
            <person name="Fronick C."/>
            <person name="O'Laughlin M."/>
            <person name="Godfrey J."/>
            <person name="Wilson R.M."/>
            <person name="Miner T."/>
            <person name="Farmer C."/>
            <person name="Delehaunty K."/>
            <person name="Cordes M."/>
            <person name="Minx P."/>
            <person name="Tomlinson C."/>
            <person name="Chen J."/>
            <person name="Wollam A."/>
            <person name="Pepin K.H."/>
            <person name="Bhonagiri V."/>
            <person name="Zhang X."/>
            <person name="Warren W."/>
            <person name="Mitreva M."/>
            <person name="Mardis E.R."/>
            <person name="Wilson R.K."/>
        </authorList>
    </citation>
    <scope>NUCLEOTIDE SEQUENCE [LARGE SCALE GENOMIC DNA]</scope>
    <source>
        <strain evidence="13 14">ATCC 29099</strain>
    </source>
</reference>
<dbReference type="EMBL" id="AWVJ01000146">
    <property type="protein sequence ID" value="ERK43479.1"/>
    <property type="molecule type" value="Genomic_DNA"/>
</dbReference>
<evidence type="ECO:0000256" key="6">
    <source>
        <dbReference type="ARBA" id="ARBA00022679"/>
    </source>
</evidence>
<dbReference type="Proteomes" id="UP000016608">
    <property type="component" value="Unassembled WGS sequence"/>
</dbReference>
<evidence type="ECO:0000256" key="11">
    <source>
        <dbReference type="ARBA" id="ARBA00030962"/>
    </source>
</evidence>
<keyword evidence="7" id="KW-0598">Phosphotransferase system</keyword>
<dbReference type="CDD" id="cd00211">
    <property type="entry name" value="PTS_IIA_fru"/>
    <property type="match status" value="1"/>
</dbReference>
<keyword evidence="4" id="KW-0597">Phosphoprotein</keyword>
<dbReference type="Gene3D" id="3.40.930.10">
    <property type="entry name" value="Mannitol-specific EII, Chain A"/>
    <property type="match status" value="1"/>
</dbReference>
<keyword evidence="3" id="KW-0813">Transport</keyword>
<evidence type="ECO:0000313" key="13">
    <source>
        <dbReference type="EMBL" id="ERK43479.1"/>
    </source>
</evidence>
<keyword evidence="6 13" id="KW-0808">Transferase</keyword>
<dbReference type="AlphaFoldDB" id="U2PIC4"/>
<accession>U2PIC4</accession>
<protein>
    <recommendedName>
        <fullName evidence="2">Mannitol-specific phosphotransferase enzyme IIA component</fullName>
    </recommendedName>
    <alternativeName>
        <fullName evidence="10">EIIA</fullName>
    </alternativeName>
    <alternativeName>
        <fullName evidence="11">EIII</fullName>
    </alternativeName>
    <alternativeName>
        <fullName evidence="9">PTS system mannitol-specific EIIA component</fullName>
    </alternativeName>
</protein>
<feature type="domain" description="PTS EIIA type-2" evidence="12">
    <location>
        <begin position="1"/>
        <end position="136"/>
    </location>
</feature>
<evidence type="ECO:0000256" key="3">
    <source>
        <dbReference type="ARBA" id="ARBA00022448"/>
    </source>
</evidence>
<dbReference type="SUPFAM" id="SSF55804">
    <property type="entry name" value="Phoshotransferase/anion transport protein"/>
    <property type="match status" value="1"/>
</dbReference>
<evidence type="ECO:0000256" key="10">
    <source>
        <dbReference type="ARBA" id="ARBA00030956"/>
    </source>
</evidence>
<evidence type="ECO:0000256" key="8">
    <source>
        <dbReference type="ARBA" id="ARBA00022777"/>
    </source>
</evidence>
<evidence type="ECO:0000259" key="12">
    <source>
        <dbReference type="PROSITE" id="PS51094"/>
    </source>
</evidence>
<gene>
    <name evidence="13" type="ORF">HMPREF0373_02419</name>
</gene>
<evidence type="ECO:0000256" key="7">
    <source>
        <dbReference type="ARBA" id="ARBA00022683"/>
    </source>
</evidence>
<name>U2PIC4_EUBRA</name>
<dbReference type="PROSITE" id="PS51094">
    <property type="entry name" value="PTS_EIIA_TYPE_2"/>
    <property type="match status" value="1"/>
</dbReference>
<dbReference type="PANTHER" id="PTHR30181">
    <property type="entry name" value="MANNITOL PERMEASE IIC COMPONENT"/>
    <property type="match status" value="1"/>
</dbReference>
<dbReference type="GO" id="GO:0005886">
    <property type="term" value="C:plasma membrane"/>
    <property type="evidence" value="ECO:0007669"/>
    <property type="project" value="TreeGrafter"/>
</dbReference>
<dbReference type="PATRIC" id="fig|1256908.3.peg.2225"/>